<evidence type="ECO:0000313" key="6">
    <source>
        <dbReference type="Proteomes" id="UP000281192"/>
    </source>
</evidence>
<name>A0A2N5CZ11_9CAUL</name>
<dbReference type="PANTHER" id="PTHR35174:SF3">
    <property type="entry name" value="BLL7171 PROTEIN"/>
    <property type="match status" value="1"/>
</dbReference>
<dbReference type="Proteomes" id="UP000234483">
    <property type="component" value="Unassembled WGS sequence"/>
</dbReference>
<reference evidence="4 5" key="1">
    <citation type="submission" date="2017-12" db="EMBL/GenBank/DDBJ databases">
        <title>The genome sequence of Caulobacter flavus CGMCC1 15093.</title>
        <authorList>
            <person name="Gao J."/>
            <person name="Mao X."/>
            <person name="Sun J."/>
        </authorList>
    </citation>
    <scope>NUCLEOTIDE SEQUENCE [LARGE SCALE GENOMIC DNA]</scope>
    <source>
        <strain evidence="4 5">CGMCC1 15093</strain>
    </source>
</reference>
<organism evidence="4 5">
    <name type="scientific">Caulobacter flavus</name>
    <dbReference type="NCBI Taxonomy" id="1679497"/>
    <lineage>
        <taxon>Bacteria</taxon>
        <taxon>Pseudomonadati</taxon>
        <taxon>Pseudomonadota</taxon>
        <taxon>Alphaproteobacteria</taxon>
        <taxon>Caulobacterales</taxon>
        <taxon>Caulobacteraceae</taxon>
        <taxon>Caulobacter</taxon>
    </lineage>
</organism>
<sequence length="115" mass="12276">MKYMLLIYENEAHYAGEAGQALLADVIAGHMTFTDALEAAGVDWTGSELAPTATASTLVKDGVVHDGPFAETHEQLGGFYLIDVADRDAALDWARRIPLSPSGKIEIRPTGENCG</sequence>
<evidence type="ECO:0000313" key="4">
    <source>
        <dbReference type="EMBL" id="PLR19032.1"/>
    </source>
</evidence>
<dbReference type="KEGG" id="cfh:C1707_02960"/>
<evidence type="ECO:0000259" key="2">
    <source>
        <dbReference type="Pfam" id="PF03795"/>
    </source>
</evidence>
<reference evidence="3 6" key="2">
    <citation type="submission" date="2018-01" db="EMBL/GenBank/DDBJ databases">
        <title>Complete genome sequence of Caulobacter flavus RHGG3.</title>
        <authorList>
            <person name="Yang E."/>
        </authorList>
    </citation>
    <scope>NUCLEOTIDE SEQUENCE [LARGE SCALE GENOMIC DNA]</scope>
    <source>
        <strain evidence="3 6">RHGG3</strain>
    </source>
</reference>
<dbReference type="Proteomes" id="UP000281192">
    <property type="component" value="Chromosome"/>
</dbReference>
<evidence type="ECO:0000313" key="5">
    <source>
        <dbReference type="Proteomes" id="UP000234483"/>
    </source>
</evidence>
<dbReference type="InterPro" id="IPR005545">
    <property type="entry name" value="YCII"/>
</dbReference>
<protein>
    <recommendedName>
        <fullName evidence="2">YCII-related domain-containing protein</fullName>
    </recommendedName>
</protein>
<accession>A0A2N5CZ11</accession>
<dbReference type="EMBL" id="CP026100">
    <property type="protein sequence ID" value="AYV45287.1"/>
    <property type="molecule type" value="Genomic_DNA"/>
</dbReference>
<keyword evidence="6" id="KW-1185">Reference proteome</keyword>
<dbReference type="Pfam" id="PF03795">
    <property type="entry name" value="YCII"/>
    <property type="match status" value="1"/>
</dbReference>
<dbReference type="AlphaFoldDB" id="A0A2N5CZ11"/>
<dbReference type="InterPro" id="IPR011008">
    <property type="entry name" value="Dimeric_a/b-barrel"/>
</dbReference>
<dbReference type="RefSeq" id="WP_101711591.1">
    <property type="nucleotide sequence ID" value="NZ_CP026100.1"/>
</dbReference>
<gene>
    <name evidence="3" type="ORF">C1707_02960</name>
    <name evidence="4" type="ORF">CFHF_03210</name>
</gene>
<dbReference type="OrthoDB" id="9807535at2"/>
<dbReference type="EMBL" id="PJRQ01000008">
    <property type="protein sequence ID" value="PLR19032.1"/>
    <property type="molecule type" value="Genomic_DNA"/>
</dbReference>
<comment type="similarity">
    <text evidence="1">Belongs to the YciI family.</text>
</comment>
<feature type="domain" description="YCII-related" evidence="2">
    <location>
        <begin position="1"/>
        <end position="109"/>
    </location>
</feature>
<evidence type="ECO:0000313" key="3">
    <source>
        <dbReference type="EMBL" id="AYV45287.1"/>
    </source>
</evidence>
<proteinExistence type="inferred from homology"/>
<evidence type="ECO:0000256" key="1">
    <source>
        <dbReference type="ARBA" id="ARBA00007689"/>
    </source>
</evidence>
<dbReference type="SUPFAM" id="SSF54909">
    <property type="entry name" value="Dimeric alpha+beta barrel"/>
    <property type="match status" value="1"/>
</dbReference>
<dbReference type="PANTHER" id="PTHR35174">
    <property type="entry name" value="BLL7171 PROTEIN-RELATED"/>
    <property type="match status" value="1"/>
</dbReference>
<dbReference type="Gene3D" id="3.30.70.1060">
    <property type="entry name" value="Dimeric alpha+beta barrel"/>
    <property type="match status" value="1"/>
</dbReference>